<dbReference type="Gene3D" id="3.40.190.10">
    <property type="entry name" value="Periplasmic binding protein-like II"/>
    <property type="match status" value="2"/>
</dbReference>
<dbReference type="InterPro" id="IPR036388">
    <property type="entry name" value="WH-like_DNA-bd_sf"/>
</dbReference>
<dbReference type="Pfam" id="PF03466">
    <property type="entry name" value="LysR_substrate"/>
    <property type="match status" value="1"/>
</dbReference>
<dbReference type="PANTHER" id="PTHR30537:SF79">
    <property type="entry name" value="TRANSCRIPTIONAL REGULATOR-RELATED"/>
    <property type="match status" value="1"/>
</dbReference>
<feature type="domain" description="HTH lysR-type" evidence="6">
    <location>
        <begin position="5"/>
        <end position="62"/>
    </location>
</feature>
<dbReference type="GO" id="GO:0043565">
    <property type="term" value="F:sequence-specific DNA binding"/>
    <property type="evidence" value="ECO:0007669"/>
    <property type="project" value="TreeGrafter"/>
</dbReference>
<evidence type="ECO:0000256" key="2">
    <source>
        <dbReference type="ARBA" id="ARBA00023015"/>
    </source>
</evidence>
<evidence type="ECO:0000313" key="7">
    <source>
        <dbReference type="EMBL" id="MBT2327885.1"/>
    </source>
</evidence>
<evidence type="ECO:0000256" key="3">
    <source>
        <dbReference type="ARBA" id="ARBA00023125"/>
    </source>
</evidence>
<evidence type="ECO:0000259" key="6">
    <source>
        <dbReference type="PROSITE" id="PS50931"/>
    </source>
</evidence>
<comment type="caution">
    <text evidence="7">The sequence shown here is derived from an EMBL/GenBank/DDBJ whole genome shotgun (WGS) entry which is preliminary data.</text>
</comment>
<dbReference type="GO" id="GO:0006351">
    <property type="term" value="P:DNA-templated transcription"/>
    <property type="evidence" value="ECO:0007669"/>
    <property type="project" value="TreeGrafter"/>
</dbReference>
<dbReference type="Gene3D" id="1.10.10.10">
    <property type="entry name" value="Winged helix-like DNA-binding domain superfamily/Winged helix DNA-binding domain"/>
    <property type="match status" value="1"/>
</dbReference>
<keyword evidence="4" id="KW-0010">Activator</keyword>
<protein>
    <submittedName>
        <fullName evidence="7">LysR family transcriptional regulator</fullName>
    </submittedName>
</protein>
<dbReference type="PANTHER" id="PTHR30537">
    <property type="entry name" value="HTH-TYPE TRANSCRIPTIONAL REGULATOR"/>
    <property type="match status" value="1"/>
</dbReference>
<dbReference type="PRINTS" id="PR00039">
    <property type="entry name" value="HTHLYSR"/>
</dbReference>
<keyword evidence="2" id="KW-0805">Transcription regulation</keyword>
<reference evidence="7" key="1">
    <citation type="submission" date="2021-03" db="EMBL/GenBank/DDBJ databases">
        <title>Genomic analysis provides insights into the functional capacity of soil bacteria communities inhabiting an altitudinal gradient in the Atacama Desert.</title>
        <authorList>
            <person name="Gonzalez M."/>
            <person name="Maldonado J."/>
            <person name="Maza F."/>
            <person name="Hodar C."/>
            <person name="Cortes M."/>
            <person name="Palma R."/>
            <person name="Andreani C."/>
            <person name="Gaete A."/>
            <person name="Vasquez-Dean J."/>
            <person name="Acuna V."/>
            <person name="Aguado M."/>
            <person name="Mandakovic D."/>
            <person name="Latorre M."/>
            <person name="Orellana A."/>
            <person name="Gutierrez R."/>
            <person name="Montecino M."/>
            <person name="Allende M."/>
            <person name="Maass A."/>
            <person name="Cambiazo V."/>
        </authorList>
    </citation>
    <scope>NUCLEOTIDE SEQUENCE</scope>
    <source>
        <strain evidence="7">ISL-25</strain>
    </source>
</reference>
<evidence type="ECO:0000256" key="5">
    <source>
        <dbReference type="ARBA" id="ARBA00023163"/>
    </source>
</evidence>
<comment type="similarity">
    <text evidence="1">Belongs to the LysR transcriptional regulatory family.</text>
</comment>
<dbReference type="InterPro" id="IPR005119">
    <property type="entry name" value="LysR_subst-bd"/>
</dbReference>
<dbReference type="GO" id="GO:0009891">
    <property type="term" value="P:positive regulation of biosynthetic process"/>
    <property type="evidence" value="ECO:0007669"/>
    <property type="project" value="UniProtKB-ARBA"/>
</dbReference>
<dbReference type="InterPro" id="IPR058163">
    <property type="entry name" value="LysR-type_TF_proteobact-type"/>
</dbReference>
<proteinExistence type="inferred from homology"/>
<dbReference type="Pfam" id="PF00126">
    <property type="entry name" value="HTH_1"/>
    <property type="match status" value="1"/>
</dbReference>
<keyword evidence="5" id="KW-0804">Transcription</keyword>
<accession>A0A944DJ43</accession>
<dbReference type="Proteomes" id="UP000692896">
    <property type="component" value="Unassembled WGS sequence"/>
</dbReference>
<gene>
    <name evidence="7" type="ORF">J7E47_04045</name>
</gene>
<dbReference type="EMBL" id="JAGGOB010000008">
    <property type="protein sequence ID" value="MBT2327885.1"/>
    <property type="molecule type" value="Genomic_DNA"/>
</dbReference>
<dbReference type="InterPro" id="IPR000847">
    <property type="entry name" value="LysR_HTH_N"/>
</dbReference>
<evidence type="ECO:0000256" key="1">
    <source>
        <dbReference type="ARBA" id="ARBA00009437"/>
    </source>
</evidence>
<name>A0A944DJ43_PSEFL</name>
<dbReference type="PROSITE" id="PS50931">
    <property type="entry name" value="HTH_LYSR"/>
    <property type="match status" value="1"/>
</dbReference>
<sequence>MSAIPPLSCLRSFEAVSRLASVTLAAAELHVTHSAVSQQIKVLEEMLGVTLFAREGRALRITEDGRLYSLQVRESLNNIADATRQVKAQPKASELVVAVMPSFGFSWLLPRIGRFQARYPHITVRLQASLAVTNLAQEAIDISVRMGRGDWDNVQKFIMFHDEMIVVAAPGFNGGQLPETPAQIVASPIIFTMDSWQPWCEAAGLNIEITRKGLCSNDSNLVLEAVRLKQGIALVRRSLVHDAIGRRELVQLTDYAVPYAYPYWLLLPDRDRIKAKRQQFVEWLSEEVELYLQEIEQVRARLQSVAGAK</sequence>
<dbReference type="InterPro" id="IPR036390">
    <property type="entry name" value="WH_DNA-bd_sf"/>
</dbReference>
<evidence type="ECO:0000313" key="8">
    <source>
        <dbReference type="Proteomes" id="UP000692896"/>
    </source>
</evidence>
<dbReference type="RefSeq" id="WP_214917306.1">
    <property type="nucleotide sequence ID" value="NZ_JAGGNX010000019.1"/>
</dbReference>
<organism evidence="7 8">
    <name type="scientific">Pseudomonas fluorescens</name>
    <dbReference type="NCBI Taxonomy" id="294"/>
    <lineage>
        <taxon>Bacteria</taxon>
        <taxon>Pseudomonadati</taxon>
        <taxon>Pseudomonadota</taxon>
        <taxon>Gammaproteobacteria</taxon>
        <taxon>Pseudomonadales</taxon>
        <taxon>Pseudomonadaceae</taxon>
        <taxon>Pseudomonas</taxon>
    </lineage>
</organism>
<dbReference type="GO" id="GO:0003700">
    <property type="term" value="F:DNA-binding transcription factor activity"/>
    <property type="evidence" value="ECO:0007669"/>
    <property type="project" value="InterPro"/>
</dbReference>
<dbReference type="AlphaFoldDB" id="A0A944DJ43"/>
<dbReference type="CDD" id="cd08432">
    <property type="entry name" value="PBP2_GcdR_TrpI_HvrB_AmpR_like"/>
    <property type="match status" value="1"/>
</dbReference>
<dbReference type="FunFam" id="1.10.10.10:FF:000038">
    <property type="entry name" value="Glycine cleavage system transcriptional activator"/>
    <property type="match status" value="1"/>
</dbReference>
<dbReference type="SUPFAM" id="SSF53850">
    <property type="entry name" value="Periplasmic binding protein-like II"/>
    <property type="match status" value="1"/>
</dbReference>
<evidence type="ECO:0000256" key="4">
    <source>
        <dbReference type="ARBA" id="ARBA00023159"/>
    </source>
</evidence>
<dbReference type="SUPFAM" id="SSF46785">
    <property type="entry name" value="Winged helix' DNA-binding domain"/>
    <property type="match status" value="1"/>
</dbReference>
<keyword evidence="3" id="KW-0238">DNA-binding</keyword>